<accession>A0A3S9PZJ5</accession>
<dbReference type="KEGG" id="flh:EJ997_11080"/>
<dbReference type="AlphaFoldDB" id="A0A3S9PZJ5"/>
<name>A0A3S9PZJ5_9ACTO</name>
<dbReference type="EMBL" id="CP034593">
    <property type="protein sequence ID" value="AZQ77803.1"/>
    <property type="molecule type" value="Genomic_DNA"/>
</dbReference>
<evidence type="ECO:0000313" key="1">
    <source>
        <dbReference type="EMBL" id="AZQ77803.1"/>
    </source>
</evidence>
<dbReference type="OrthoDB" id="3210158at2"/>
<keyword evidence="2" id="KW-1185">Reference proteome</keyword>
<sequence>MSRLQPVKNVTKEKTLAQAVDTAREALLEITTADSIGEHRGVVLDAERVLTHAFACELPGYVGWFWAVTLARASRSRKVTVNELSLKPGPDALMAPDWVPWADRLEPKDVSGTEALPYRADDSRLVEGFEDTTEDADQLEEFEMGLGRARVLSIEGRKEAYNRWYNSDRGPNTASTRAAKANCSTCAFMMLMAGSARSLFGVCANEWSPDDGKVVSLDHGCGAHSETDAPREKRLWVQTEPVVNETDIEIVESAH</sequence>
<dbReference type="Proteomes" id="UP000280344">
    <property type="component" value="Chromosome"/>
</dbReference>
<gene>
    <name evidence="1" type="ORF">EJ997_11080</name>
</gene>
<proteinExistence type="predicted"/>
<dbReference type="Pfam" id="PF11228">
    <property type="entry name" value="DUF3027"/>
    <property type="match status" value="1"/>
</dbReference>
<organism evidence="1 2">
    <name type="scientific">Flaviflexus ciconiae</name>
    <dbReference type="NCBI Taxonomy" id="2496867"/>
    <lineage>
        <taxon>Bacteria</taxon>
        <taxon>Bacillati</taxon>
        <taxon>Actinomycetota</taxon>
        <taxon>Actinomycetes</taxon>
        <taxon>Actinomycetales</taxon>
        <taxon>Actinomycetaceae</taxon>
        <taxon>Flaviflexus</taxon>
    </lineage>
</organism>
<reference evidence="1 2" key="1">
    <citation type="submission" date="2018-12" db="EMBL/GenBank/DDBJ databases">
        <title>Complete genome sequence of Flaviflexus sp. H23T48.</title>
        <authorList>
            <person name="Bae J.-W."/>
            <person name="Lee J.-Y."/>
        </authorList>
    </citation>
    <scope>NUCLEOTIDE SEQUENCE [LARGE SCALE GENOMIC DNA]</scope>
    <source>
        <strain evidence="1 2">H23T48</strain>
    </source>
</reference>
<protein>
    <submittedName>
        <fullName evidence="1">DUF3027 domain-containing protein</fullName>
    </submittedName>
</protein>
<dbReference type="InterPro" id="IPR021391">
    <property type="entry name" value="DUF3027"/>
</dbReference>
<evidence type="ECO:0000313" key="2">
    <source>
        <dbReference type="Proteomes" id="UP000280344"/>
    </source>
</evidence>